<dbReference type="Gene3D" id="1.25.40.10">
    <property type="entry name" value="Tetratricopeptide repeat domain"/>
    <property type="match status" value="1"/>
</dbReference>
<protein>
    <submittedName>
        <fullName evidence="2">Uncharacterized protein</fullName>
    </submittedName>
</protein>
<dbReference type="InterPro" id="IPR011990">
    <property type="entry name" value="TPR-like_helical_dom_sf"/>
</dbReference>
<organism evidence="2 3">
    <name type="scientific">Arcticibacterium luteifluviistationis</name>
    <dbReference type="NCBI Taxonomy" id="1784714"/>
    <lineage>
        <taxon>Bacteria</taxon>
        <taxon>Pseudomonadati</taxon>
        <taxon>Bacteroidota</taxon>
        <taxon>Cytophagia</taxon>
        <taxon>Cytophagales</taxon>
        <taxon>Leadbetterellaceae</taxon>
        <taxon>Arcticibacterium</taxon>
    </lineage>
</organism>
<dbReference type="PROSITE" id="PS51257">
    <property type="entry name" value="PROKAR_LIPOPROTEIN"/>
    <property type="match status" value="1"/>
</dbReference>
<dbReference type="EMBL" id="CP029480">
    <property type="protein sequence ID" value="AWV99424.1"/>
    <property type="molecule type" value="Genomic_DNA"/>
</dbReference>
<accession>A0A2Z4GE16</accession>
<sequence>MKRPKIKKLLAYFILFSIACGPGPLDFTEYFTIFYPEAANNPSATQPYFYTNDFLNQQYSMLNSAQLADSLNIESWYNYTDKKIDKAAIKKGLYEKTLGEEFASQLRKIGKTEAADYVLLAQEADKETEKFSTYWEPAEPVNEQLLADLRDVALINADKSKSDFIKERYGFQLMKMDAKANDWRSLFSDYEKFQEEVKTKTYISEWSQSRYAGALLYQGDTAKSVLEFAKVFEKSPTRRNQADLSVRRLTRQHFKEALGLCQSEEEKLMVYALQAIQPFQDGLELLTQMTAINPNHPMLELVMAREINKNEVNFYAEKNGGLYSHNLDVLDENYKIDTNKVQTITNQSKTYFQSLLAFNESLLRNETLNEKAFWLTTAAYLHYIGGNYLAMKPLLSRAEDESPDSPSLQNQIKLFKTLYFLETEAIDAEEESLLEQIAQFKKTDNFRDNNVLVLLTDKLRDKYLNIEKAPAKSWLQSCFQGKEQNIDTRKIKAFLAENIPAVKENDYSYMNGTSEARLLEIQEPQLLEATIDFINSEDLSSADEQLITLSGINKSNLLMAYGRKLIRTQQYEKALAVFKQCEASHFFEGAFMHYFSPIPRQFIIGEEIDEGLLSPIYFLENAVKNQKEVIDNPKNARAWYELGLAAYNMSYWGKGWLFSDREWSSMEIQYGEPTSEDYFTNTYAKECFEKALAANPEAELGAKICYMGALCERNQYFVAYTNGKPNTYKQEELDYYRIKMETSVKPTFQSFFKRLKNKYDETAYESQVIKECMSYVSFKLQ</sequence>
<dbReference type="OrthoDB" id="605297at2"/>
<dbReference type="KEGG" id="als:DJ013_15145"/>
<name>A0A2Z4GE16_9BACT</name>
<dbReference type="RefSeq" id="WP_111372793.1">
    <property type="nucleotide sequence ID" value="NZ_CP029480.1"/>
</dbReference>
<feature type="chain" id="PRO_5016458052" evidence="1">
    <location>
        <begin position="20"/>
        <end position="781"/>
    </location>
</feature>
<dbReference type="AlphaFoldDB" id="A0A2Z4GE16"/>
<evidence type="ECO:0000313" key="3">
    <source>
        <dbReference type="Proteomes" id="UP000249873"/>
    </source>
</evidence>
<reference evidence="2 3" key="1">
    <citation type="submission" date="2018-05" db="EMBL/GenBank/DDBJ databases">
        <title>Complete genome sequence of Arcticibacterium luteifluviistationis SM1504T, a cytophagaceae bacterium isolated from Arctic surface seawater.</title>
        <authorList>
            <person name="Li Y."/>
            <person name="Qin Q.-L."/>
        </authorList>
    </citation>
    <scope>NUCLEOTIDE SEQUENCE [LARGE SCALE GENOMIC DNA]</scope>
    <source>
        <strain evidence="2 3">SM1504</strain>
    </source>
</reference>
<dbReference type="Proteomes" id="UP000249873">
    <property type="component" value="Chromosome"/>
</dbReference>
<gene>
    <name evidence="2" type="ORF">DJ013_15145</name>
</gene>
<evidence type="ECO:0000313" key="2">
    <source>
        <dbReference type="EMBL" id="AWV99424.1"/>
    </source>
</evidence>
<proteinExistence type="predicted"/>
<evidence type="ECO:0000256" key="1">
    <source>
        <dbReference type="SAM" id="SignalP"/>
    </source>
</evidence>
<feature type="signal peptide" evidence="1">
    <location>
        <begin position="1"/>
        <end position="19"/>
    </location>
</feature>
<keyword evidence="1" id="KW-0732">Signal</keyword>
<keyword evidence="3" id="KW-1185">Reference proteome</keyword>